<reference evidence="3 4" key="1">
    <citation type="submission" date="2020-04" db="EMBL/GenBank/DDBJ databases">
        <title>MicrobeNet Type strains.</title>
        <authorList>
            <person name="Nicholson A.C."/>
        </authorList>
    </citation>
    <scope>NUCLEOTIDE SEQUENCE [LARGE SCALE GENOMIC DNA]</scope>
    <source>
        <strain evidence="3 4">CCUG 61472</strain>
    </source>
</reference>
<evidence type="ECO:0000256" key="2">
    <source>
        <dbReference type="SAM" id="Phobius"/>
    </source>
</evidence>
<evidence type="ECO:0000313" key="3">
    <source>
        <dbReference type="EMBL" id="NKZ24957.1"/>
    </source>
</evidence>
<evidence type="ECO:0000256" key="1">
    <source>
        <dbReference type="SAM" id="Coils"/>
    </source>
</evidence>
<keyword evidence="2" id="KW-0812">Transmembrane</keyword>
<keyword evidence="4" id="KW-1185">Reference proteome</keyword>
<dbReference type="EMBL" id="JAAXPN010000012">
    <property type="protein sequence ID" value="NKZ24957.1"/>
    <property type="molecule type" value="Genomic_DNA"/>
</dbReference>
<name>A0A7X6N5C3_9LACO</name>
<dbReference type="AlphaFoldDB" id="A0A7X6N5C3"/>
<dbReference type="Gene3D" id="1.20.1270.70">
    <property type="entry name" value="Designed single chain three-helix bundle"/>
    <property type="match status" value="1"/>
</dbReference>
<feature type="coiled-coil region" evidence="1">
    <location>
        <begin position="72"/>
        <end position="99"/>
    </location>
</feature>
<organism evidence="3 4">
    <name type="scientific">Periweissella fabalis</name>
    <dbReference type="NCBI Taxonomy" id="1070421"/>
    <lineage>
        <taxon>Bacteria</taxon>
        <taxon>Bacillati</taxon>
        <taxon>Bacillota</taxon>
        <taxon>Bacilli</taxon>
        <taxon>Lactobacillales</taxon>
        <taxon>Lactobacillaceae</taxon>
        <taxon>Periweissella</taxon>
    </lineage>
</organism>
<protein>
    <submittedName>
        <fullName evidence="3">Uncharacterized protein</fullName>
    </submittedName>
</protein>
<proteinExistence type="predicted"/>
<dbReference type="RefSeq" id="WP_168722752.1">
    <property type="nucleotide sequence ID" value="NZ_JAAXPN010000012.1"/>
</dbReference>
<accession>A0A7X6N5C3</accession>
<keyword evidence="1" id="KW-0175">Coiled coil</keyword>
<dbReference type="Proteomes" id="UP000549765">
    <property type="component" value="Unassembled WGS sequence"/>
</dbReference>
<feature type="transmembrane region" description="Helical" evidence="2">
    <location>
        <begin position="7"/>
        <end position="25"/>
    </location>
</feature>
<comment type="caution">
    <text evidence="3">The sequence shown here is derived from an EMBL/GenBank/DDBJ whole genome shotgun (WGS) entry which is preliminary data.</text>
</comment>
<evidence type="ECO:0000313" key="4">
    <source>
        <dbReference type="Proteomes" id="UP000549765"/>
    </source>
</evidence>
<sequence>MNLIERILTDAGMLIGVIAGLYAFWRFLFKASFNDAINAFTTPIMTSVDRLTDKIEVLNNRLDQLDPTVERVESLETQVESLDKQSALHEQRLQQLENRKK</sequence>
<keyword evidence="2" id="KW-0472">Membrane</keyword>
<gene>
    <name evidence="3" type="ORF">HF964_09170</name>
</gene>
<keyword evidence="2" id="KW-1133">Transmembrane helix</keyword>